<evidence type="ECO:0000256" key="8">
    <source>
        <dbReference type="ARBA" id="ARBA00023316"/>
    </source>
</evidence>
<name>A0A5C5TU81_9GAMM</name>
<evidence type="ECO:0000313" key="11">
    <source>
        <dbReference type="EMBL" id="TWT17196.1"/>
    </source>
</evidence>
<evidence type="ECO:0000256" key="4">
    <source>
        <dbReference type="ARBA" id="ARBA00022801"/>
    </source>
</evidence>
<keyword evidence="2 9" id="KW-0645">Protease</keyword>
<sequence length="254" mass="28135">MLHSRTQPPSRPVHRAGVAVLGLAILLATAGCGTRADRAGAEQGSAATPASLGMVDIRDLVPDIDTDIRYAGPDNFTGAPVEGYEAPKCYLLRPAAEALAALERELRPQGLRLRIFDCYRPARAVRRFVEWANDPSDQRTRAAYYPMLEKSRLVPEYIADRSGHSKGATVDLTLLQCAGAAGHCTPLDMGTPFDFFDPRANTDHPGLAPAQRVNRARLREAMERHGFANYPMEWWHYTFRLEPEPAVHHDVPIR</sequence>
<feature type="binding site" evidence="9">
    <location>
        <position position="171"/>
    </location>
    <ligand>
        <name>Zn(2+)</name>
        <dbReference type="ChEBI" id="CHEBI:29105"/>
        <note>catalytic</note>
    </ligand>
</feature>
<dbReference type="OrthoDB" id="9801430at2"/>
<evidence type="ECO:0000256" key="1">
    <source>
        <dbReference type="ARBA" id="ARBA00001362"/>
    </source>
</evidence>
<comment type="caution">
    <text evidence="11">The sequence shown here is derived from an EMBL/GenBank/DDBJ whole genome shotgun (WGS) entry which is preliminary data.</text>
</comment>
<reference evidence="11 12" key="1">
    <citation type="submission" date="2019-07" db="EMBL/GenBank/DDBJ databases">
        <title>Luteimonas sp. YD-1 nov., isolated from acidic soil.</title>
        <authorList>
            <person name="Zhou J."/>
        </authorList>
    </citation>
    <scope>NUCLEOTIDE SEQUENCE [LARGE SCALE GENOMIC DNA]</scope>
    <source>
        <strain evidence="11 12">YD-1</strain>
    </source>
</reference>
<comment type="cofactor">
    <cofactor evidence="9">
        <name>Zn(2+)</name>
        <dbReference type="ChEBI" id="CHEBI:29105"/>
    </cofactor>
    <text evidence="9">Binds 1 zinc ion per subunit.</text>
</comment>
<evidence type="ECO:0000256" key="6">
    <source>
        <dbReference type="ARBA" id="ARBA00022997"/>
    </source>
</evidence>
<comment type="catalytic activity">
    <reaction evidence="1 9 10">
        <text>D-alanyl-D-alanine + H2O = 2 D-alanine</text>
        <dbReference type="Rhea" id="RHEA:20661"/>
        <dbReference type="ChEBI" id="CHEBI:15377"/>
        <dbReference type="ChEBI" id="CHEBI:57416"/>
        <dbReference type="ChEBI" id="CHEBI:57822"/>
        <dbReference type="EC" id="3.4.13.22"/>
    </reaction>
</comment>
<proteinExistence type="inferred from homology"/>
<dbReference type="Proteomes" id="UP000315949">
    <property type="component" value="Unassembled WGS sequence"/>
</dbReference>
<dbReference type="AlphaFoldDB" id="A0A5C5TU81"/>
<keyword evidence="8 10" id="KW-0961">Cell wall biogenesis/degradation</keyword>
<organism evidence="11 12">
    <name type="scientific">Luteimonas wenzhouensis</name>
    <dbReference type="NCBI Taxonomy" id="2599615"/>
    <lineage>
        <taxon>Bacteria</taxon>
        <taxon>Pseudomonadati</taxon>
        <taxon>Pseudomonadota</taxon>
        <taxon>Gammaproteobacteria</taxon>
        <taxon>Lysobacterales</taxon>
        <taxon>Lysobacteraceae</taxon>
        <taxon>Luteimonas</taxon>
    </lineage>
</organism>
<keyword evidence="3 9" id="KW-0479">Metal-binding</keyword>
<keyword evidence="7 9" id="KW-0482">Metalloprotease</keyword>
<evidence type="ECO:0000256" key="2">
    <source>
        <dbReference type="ARBA" id="ARBA00022670"/>
    </source>
</evidence>
<evidence type="ECO:0000256" key="3">
    <source>
        <dbReference type="ARBA" id="ARBA00022723"/>
    </source>
</evidence>
<dbReference type="CDD" id="cd14817">
    <property type="entry name" value="D-Ala-D-Ala_dipeptidase_VanX"/>
    <property type="match status" value="1"/>
</dbReference>
<dbReference type="InterPro" id="IPR000755">
    <property type="entry name" value="A_A_dipeptidase"/>
</dbReference>
<dbReference type="GO" id="GO:0160237">
    <property type="term" value="F:D-Ala-D-Ala dipeptidase activity"/>
    <property type="evidence" value="ECO:0007669"/>
    <property type="project" value="UniProtKB-EC"/>
</dbReference>
<dbReference type="EC" id="3.4.13.22" evidence="9 10"/>
<dbReference type="PROSITE" id="PS51257">
    <property type="entry name" value="PROKAR_LIPOPROTEIN"/>
    <property type="match status" value="1"/>
</dbReference>
<feature type="binding site" evidence="9">
    <location>
        <position position="164"/>
    </location>
    <ligand>
        <name>Zn(2+)</name>
        <dbReference type="ChEBI" id="CHEBI:29105"/>
        <note>catalytic</note>
    </ligand>
</feature>
<comment type="function">
    <text evidence="9 10">Catalyzes hydrolysis of the D-alanyl-D-alanine dipeptide.</text>
</comment>
<gene>
    <name evidence="9" type="primary">ddpX</name>
    <name evidence="11" type="ORF">FQY79_13995</name>
</gene>
<dbReference type="HAMAP" id="MF_01924">
    <property type="entry name" value="A_A_dipeptidase"/>
    <property type="match status" value="1"/>
</dbReference>
<dbReference type="GO" id="GO:0008270">
    <property type="term" value="F:zinc ion binding"/>
    <property type="evidence" value="ECO:0007669"/>
    <property type="project" value="UniProtKB-UniRule"/>
</dbReference>
<keyword evidence="4 9" id="KW-0378">Hydrolase</keyword>
<dbReference type="PANTHER" id="PTHR43126">
    <property type="entry name" value="D-ALANYL-D-ALANINE DIPEPTIDASE"/>
    <property type="match status" value="1"/>
</dbReference>
<dbReference type="Gene3D" id="3.30.1380.10">
    <property type="match status" value="1"/>
</dbReference>
<dbReference type="PIRSF" id="PIRSF026671">
    <property type="entry name" value="AA_dipeptidase"/>
    <property type="match status" value="1"/>
</dbReference>
<dbReference type="GO" id="GO:0008237">
    <property type="term" value="F:metallopeptidase activity"/>
    <property type="evidence" value="ECO:0007669"/>
    <property type="project" value="UniProtKB-KW"/>
</dbReference>
<keyword evidence="5 9" id="KW-0862">Zinc</keyword>
<feature type="active site" description="Proton donor/acceptor" evidence="9">
    <location>
        <position position="233"/>
    </location>
</feature>
<evidence type="ECO:0000256" key="7">
    <source>
        <dbReference type="ARBA" id="ARBA00023049"/>
    </source>
</evidence>
<evidence type="ECO:0000256" key="5">
    <source>
        <dbReference type="ARBA" id="ARBA00022833"/>
    </source>
</evidence>
<protein>
    <recommendedName>
        <fullName evidence="9 10">D-alanyl-D-alanine dipeptidase</fullName>
        <shortName evidence="9 10">D-Ala-D-Ala dipeptidase</shortName>
        <ecNumber evidence="9 10">3.4.13.22</ecNumber>
    </recommendedName>
</protein>
<feature type="site" description="Transition state stabilizer" evidence="9">
    <location>
        <position position="120"/>
    </location>
</feature>
<dbReference type="SUPFAM" id="SSF55166">
    <property type="entry name" value="Hedgehog/DD-peptidase"/>
    <property type="match status" value="1"/>
</dbReference>
<comment type="similarity">
    <text evidence="9 10">Belongs to the peptidase M15D family.</text>
</comment>
<dbReference type="PANTHER" id="PTHR43126:SF1">
    <property type="entry name" value="D-ALANYL-D-ALANINE DIPEPTIDASE"/>
    <property type="match status" value="1"/>
</dbReference>
<evidence type="ECO:0000256" key="10">
    <source>
        <dbReference type="PIRNR" id="PIRNR026671"/>
    </source>
</evidence>
<dbReference type="GO" id="GO:0071555">
    <property type="term" value="P:cell wall organization"/>
    <property type="evidence" value="ECO:0007669"/>
    <property type="project" value="UniProtKB-KW"/>
</dbReference>
<dbReference type="InterPro" id="IPR009045">
    <property type="entry name" value="Zn_M74/Hedgehog-like"/>
</dbReference>
<evidence type="ECO:0000313" key="12">
    <source>
        <dbReference type="Proteomes" id="UP000315949"/>
    </source>
</evidence>
<dbReference type="GO" id="GO:0006508">
    <property type="term" value="P:proteolysis"/>
    <property type="evidence" value="ECO:0007669"/>
    <property type="project" value="UniProtKB-KW"/>
</dbReference>
<accession>A0A5C5TU81</accession>
<dbReference type="EMBL" id="VOHE01000009">
    <property type="protein sequence ID" value="TWT17196.1"/>
    <property type="molecule type" value="Genomic_DNA"/>
</dbReference>
<feature type="binding site" evidence="9">
    <location>
        <position position="236"/>
    </location>
    <ligand>
        <name>Zn(2+)</name>
        <dbReference type="ChEBI" id="CHEBI:29105"/>
        <note>catalytic</note>
    </ligand>
</feature>
<keyword evidence="12" id="KW-1185">Reference proteome</keyword>
<evidence type="ECO:0000256" key="9">
    <source>
        <dbReference type="HAMAP-Rule" id="MF_01924"/>
    </source>
</evidence>
<dbReference type="Pfam" id="PF01427">
    <property type="entry name" value="Peptidase_M15"/>
    <property type="match status" value="1"/>
</dbReference>
<keyword evidence="6 9" id="KW-0224">Dipeptidase</keyword>